<name>A0AAQ1GMN8_9BURK</name>
<dbReference type="Gene3D" id="3.40.50.170">
    <property type="entry name" value="Formyl transferase, N-terminal domain"/>
    <property type="match status" value="1"/>
</dbReference>
<dbReference type="PANTHER" id="PTHR43369:SF2">
    <property type="entry name" value="PHOSPHORIBOSYLGLYCINAMIDE FORMYLTRANSFERASE"/>
    <property type="match status" value="1"/>
</dbReference>
<evidence type="ECO:0000256" key="7">
    <source>
        <dbReference type="ARBA" id="ARBA00041682"/>
    </source>
</evidence>
<dbReference type="GO" id="GO:0006189">
    <property type="term" value="P:'de novo' IMP biosynthetic process"/>
    <property type="evidence" value="ECO:0007669"/>
    <property type="project" value="TreeGrafter"/>
</dbReference>
<dbReference type="InterPro" id="IPR036477">
    <property type="entry name" value="Formyl_transf_N_sf"/>
</dbReference>
<dbReference type="InterPro" id="IPR002376">
    <property type="entry name" value="Formyl_transf_N"/>
</dbReference>
<evidence type="ECO:0000256" key="1">
    <source>
        <dbReference type="ARBA" id="ARBA00005054"/>
    </source>
</evidence>
<comment type="pathway">
    <text evidence="1">Purine metabolism; IMP biosynthesis via de novo pathway; N(2)-formyl-N(1)-(5-phospho-D-ribosyl)glycinamide from N(1)-(5-phospho-D-ribosyl)glycinamide (10-formyl THF route): step 1/1.</text>
</comment>
<dbReference type="PROSITE" id="PS00373">
    <property type="entry name" value="GART"/>
    <property type="match status" value="1"/>
</dbReference>
<dbReference type="GO" id="GO:0005829">
    <property type="term" value="C:cytosol"/>
    <property type="evidence" value="ECO:0007669"/>
    <property type="project" value="TreeGrafter"/>
</dbReference>
<dbReference type="Pfam" id="PF00551">
    <property type="entry name" value="Formyl_trans_N"/>
    <property type="match status" value="1"/>
</dbReference>
<dbReference type="SUPFAM" id="SSF53328">
    <property type="entry name" value="Formyltransferase"/>
    <property type="match status" value="1"/>
</dbReference>
<comment type="caution">
    <text evidence="10">The sequence shown here is derived from an EMBL/GenBank/DDBJ whole genome shotgun (WGS) entry which is preliminary data.</text>
</comment>
<evidence type="ECO:0000256" key="8">
    <source>
        <dbReference type="ARBA" id="ARBA00047664"/>
    </source>
</evidence>
<feature type="domain" description="Formyl transferase N-terminal" evidence="9">
    <location>
        <begin position="101"/>
        <end position="220"/>
    </location>
</feature>
<dbReference type="Proteomes" id="UP000183529">
    <property type="component" value="Unassembled WGS sequence"/>
</dbReference>
<evidence type="ECO:0000256" key="5">
    <source>
        <dbReference type="ARBA" id="ARBA00038440"/>
    </source>
</evidence>
<gene>
    <name evidence="10" type="ORF">SAMN05216550_12371</name>
</gene>
<dbReference type="GO" id="GO:0004644">
    <property type="term" value="F:phosphoribosylglycinamide formyltransferase activity"/>
    <property type="evidence" value="ECO:0007669"/>
    <property type="project" value="UniProtKB-EC"/>
</dbReference>
<dbReference type="RefSeq" id="WP_080180117.1">
    <property type="nucleotide sequence ID" value="NZ_CADFGN010000015.1"/>
</dbReference>
<proteinExistence type="inferred from homology"/>
<comment type="similarity">
    <text evidence="5">Belongs to the GART family.</text>
</comment>
<organism evidence="10 11">
    <name type="scientific">Paraburkholderia tropica</name>
    <dbReference type="NCBI Taxonomy" id="92647"/>
    <lineage>
        <taxon>Bacteria</taxon>
        <taxon>Pseudomonadati</taxon>
        <taxon>Pseudomonadota</taxon>
        <taxon>Betaproteobacteria</taxon>
        <taxon>Burkholderiales</taxon>
        <taxon>Burkholderiaceae</taxon>
        <taxon>Paraburkholderia</taxon>
    </lineage>
</organism>
<reference evidence="10 11" key="1">
    <citation type="submission" date="2016-10" db="EMBL/GenBank/DDBJ databases">
        <authorList>
            <person name="Varghese N."/>
            <person name="Submissions S."/>
        </authorList>
    </citation>
    <scope>NUCLEOTIDE SEQUENCE [LARGE SCALE GENOMIC DNA]</scope>
    <source>
        <strain evidence="10 11">LMG 22274</strain>
    </source>
</reference>
<evidence type="ECO:0000256" key="4">
    <source>
        <dbReference type="ARBA" id="ARBA00022755"/>
    </source>
</evidence>
<protein>
    <recommendedName>
        <fullName evidence="2">phosphoribosylglycinamide formyltransferase 1</fullName>
        <ecNumber evidence="2">2.1.2.2</ecNumber>
    </recommendedName>
    <alternativeName>
        <fullName evidence="7">5'-phosphoribosylglycinamide transformylase</fullName>
    </alternativeName>
    <alternativeName>
        <fullName evidence="6">GAR transformylase</fullName>
    </alternativeName>
</protein>
<dbReference type="EMBL" id="FNZM01000023">
    <property type="protein sequence ID" value="SEK13051.1"/>
    <property type="molecule type" value="Genomic_DNA"/>
</dbReference>
<evidence type="ECO:0000256" key="2">
    <source>
        <dbReference type="ARBA" id="ARBA00012254"/>
    </source>
</evidence>
<keyword evidence="3 10" id="KW-0808">Transferase</keyword>
<dbReference type="PANTHER" id="PTHR43369">
    <property type="entry name" value="PHOSPHORIBOSYLGLYCINAMIDE FORMYLTRANSFERASE"/>
    <property type="match status" value="1"/>
</dbReference>
<evidence type="ECO:0000256" key="6">
    <source>
        <dbReference type="ARBA" id="ARBA00041324"/>
    </source>
</evidence>
<dbReference type="AlphaFoldDB" id="A0AAQ1GMN8"/>
<sequence>MFVGGFTRSSKGARVLRLGVRRFAFFKLEARVLREAKGKVAVVSSSYVEIVRNFFNASRSCSRGWEISGVWFPESSPSFSNIDIPVPRFPLRRSSNAFGVDERSAELFESISTVRPDLVVLVRYLFLVHPPLEYRGRIINVHGSLLPAYGGKGQYGVRLQEAILQAGERKTGCSVHLVSEQYDVGDILAQVAIPIDMKDTPVSLHRRVADLEVKTLIGVIDEQVLKFR</sequence>
<accession>A0AAQ1GMN8</accession>
<dbReference type="EC" id="2.1.2.2" evidence="2"/>
<evidence type="ECO:0000259" key="9">
    <source>
        <dbReference type="Pfam" id="PF00551"/>
    </source>
</evidence>
<evidence type="ECO:0000313" key="11">
    <source>
        <dbReference type="Proteomes" id="UP000183529"/>
    </source>
</evidence>
<keyword evidence="4" id="KW-0658">Purine biosynthesis</keyword>
<evidence type="ECO:0000313" key="10">
    <source>
        <dbReference type="EMBL" id="SEK13051.1"/>
    </source>
</evidence>
<dbReference type="InterPro" id="IPR001555">
    <property type="entry name" value="GART_AS"/>
</dbReference>
<evidence type="ECO:0000256" key="3">
    <source>
        <dbReference type="ARBA" id="ARBA00022679"/>
    </source>
</evidence>
<comment type="catalytic activity">
    <reaction evidence="8">
        <text>N(1)-(5-phospho-beta-D-ribosyl)glycinamide + (6R)-10-formyltetrahydrofolate = N(2)-formyl-N(1)-(5-phospho-beta-D-ribosyl)glycinamide + (6S)-5,6,7,8-tetrahydrofolate + H(+)</text>
        <dbReference type="Rhea" id="RHEA:15053"/>
        <dbReference type="ChEBI" id="CHEBI:15378"/>
        <dbReference type="ChEBI" id="CHEBI:57453"/>
        <dbReference type="ChEBI" id="CHEBI:143788"/>
        <dbReference type="ChEBI" id="CHEBI:147286"/>
        <dbReference type="ChEBI" id="CHEBI:195366"/>
        <dbReference type="EC" id="2.1.2.2"/>
    </reaction>
</comment>